<gene>
    <name evidence="1" type="ORF">RPERSI_LOCUS6392</name>
</gene>
<evidence type="ECO:0000313" key="1">
    <source>
        <dbReference type="EMBL" id="CAG8613284.1"/>
    </source>
</evidence>
<sequence length="250" mass="29406">THLEIYSLAKEFNQLKMFYQTNDDYELELKETLNKKESSLENIEYNNIQKIQKSDNQILAPLQIEKFQKIFAQHTIKESDDEQETDEKVTVILDQQEKEAFFVKLHTLVCCKTKMCLTTIDHELAFQTFDSIRKLSKTEYNMLLLGMLHAMIRSKDTTLHGKEKQYLTVKYTFDNNEICEIAFRTIYSLSEKKWRNIRNHYRDNGIKPMVHALTGRKSYRALSFATILNVLTFIINYSNCHGLLSPGKLI</sequence>
<feature type="non-terminal residue" evidence="1">
    <location>
        <position position="1"/>
    </location>
</feature>
<evidence type="ECO:0000313" key="2">
    <source>
        <dbReference type="Proteomes" id="UP000789920"/>
    </source>
</evidence>
<dbReference type="Proteomes" id="UP000789920">
    <property type="component" value="Unassembled WGS sequence"/>
</dbReference>
<organism evidence="1 2">
    <name type="scientific">Racocetra persica</name>
    <dbReference type="NCBI Taxonomy" id="160502"/>
    <lineage>
        <taxon>Eukaryota</taxon>
        <taxon>Fungi</taxon>
        <taxon>Fungi incertae sedis</taxon>
        <taxon>Mucoromycota</taxon>
        <taxon>Glomeromycotina</taxon>
        <taxon>Glomeromycetes</taxon>
        <taxon>Diversisporales</taxon>
        <taxon>Gigasporaceae</taxon>
        <taxon>Racocetra</taxon>
    </lineage>
</organism>
<accession>A0ACA9MWI5</accession>
<keyword evidence="2" id="KW-1185">Reference proteome</keyword>
<comment type="caution">
    <text evidence="1">The sequence shown here is derived from an EMBL/GenBank/DDBJ whole genome shotgun (WGS) entry which is preliminary data.</text>
</comment>
<protein>
    <submittedName>
        <fullName evidence="1">15858_t:CDS:1</fullName>
    </submittedName>
</protein>
<proteinExistence type="predicted"/>
<dbReference type="EMBL" id="CAJVQC010010163">
    <property type="protein sequence ID" value="CAG8613284.1"/>
    <property type="molecule type" value="Genomic_DNA"/>
</dbReference>
<reference evidence="1" key="1">
    <citation type="submission" date="2021-06" db="EMBL/GenBank/DDBJ databases">
        <authorList>
            <person name="Kallberg Y."/>
            <person name="Tangrot J."/>
            <person name="Rosling A."/>
        </authorList>
    </citation>
    <scope>NUCLEOTIDE SEQUENCE</scope>
    <source>
        <strain evidence="1">MA461A</strain>
    </source>
</reference>
<name>A0ACA9MWI5_9GLOM</name>